<dbReference type="InterPro" id="IPR032466">
    <property type="entry name" value="Metal_Hydrolase"/>
</dbReference>
<keyword evidence="2" id="KW-0378">Hydrolase</keyword>
<sequence length="342" mass="38758">MDQLSDLPFVRTVLGDIAPEDMGLTYSHEHIIIEKSYPTLGNPLFLLNDTDKVSEELQRFYEAGGRTMVDTMPADCGRNVLKLADVSRRTRVNIIAPTGIHLEQYYLPNHWRYAYTEEQLTALFIADVVTGIDAHDYNGPYVQRTTHKAGMVKLATGDEPISGHQEKIFQAVVNTHKETGAPILTHTNFGKHALDQAELFVKLGADLQHVVISHVDRHQDLGYNRELLQTGVRVEYDSAFRWKENPNWTYKLLEALLPEFPDQITMGMDAAKTSYWQSYGGKPGLNFLLTTFKDELQKMGLGQYYDNIFIKNPARLYSFSKAALSKRNLQSDGAADRSTRDL</sequence>
<evidence type="ECO:0000313" key="5">
    <source>
        <dbReference type="Proteomes" id="UP001500552"/>
    </source>
</evidence>
<dbReference type="Proteomes" id="UP001500552">
    <property type="component" value="Unassembled WGS sequence"/>
</dbReference>
<comment type="caution">
    <text evidence="4">The sequence shown here is derived from an EMBL/GenBank/DDBJ whole genome shotgun (WGS) entry which is preliminary data.</text>
</comment>
<dbReference type="Pfam" id="PF02126">
    <property type="entry name" value="PTE"/>
    <property type="match status" value="1"/>
</dbReference>
<evidence type="ECO:0000256" key="2">
    <source>
        <dbReference type="ARBA" id="ARBA00022801"/>
    </source>
</evidence>
<gene>
    <name evidence="4" type="ORF">GCM10023188_34840</name>
</gene>
<proteinExistence type="inferred from homology"/>
<evidence type="ECO:0000256" key="3">
    <source>
        <dbReference type="PROSITE-ProRule" id="PRU00679"/>
    </source>
</evidence>
<protein>
    <submittedName>
        <fullName evidence="4">Phosphotriesterase</fullName>
    </submittedName>
</protein>
<dbReference type="Gene3D" id="3.20.20.140">
    <property type="entry name" value="Metal-dependent hydrolases"/>
    <property type="match status" value="1"/>
</dbReference>
<evidence type="ECO:0000256" key="1">
    <source>
        <dbReference type="ARBA" id="ARBA00022723"/>
    </source>
</evidence>
<organism evidence="4 5">
    <name type="scientific">Pontibacter saemangeumensis</name>
    <dbReference type="NCBI Taxonomy" id="1084525"/>
    <lineage>
        <taxon>Bacteria</taxon>
        <taxon>Pseudomonadati</taxon>
        <taxon>Bacteroidota</taxon>
        <taxon>Cytophagia</taxon>
        <taxon>Cytophagales</taxon>
        <taxon>Hymenobacteraceae</taxon>
        <taxon>Pontibacter</taxon>
    </lineage>
</organism>
<dbReference type="PANTHER" id="PTHR10819:SF3">
    <property type="entry name" value="PHOSPHOTRIESTERASE-RELATED PROTEIN"/>
    <property type="match status" value="1"/>
</dbReference>
<dbReference type="InterPro" id="IPR001559">
    <property type="entry name" value="Phosphotriesterase"/>
</dbReference>
<feature type="modified residue" description="N6-carboxylysine" evidence="3">
    <location>
        <position position="153"/>
    </location>
</feature>
<dbReference type="PIRSF" id="PIRSF016839">
    <property type="entry name" value="PhP"/>
    <property type="match status" value="1"/>
</dbReference>
<keyword evidence="5" id="KW-1185">Reference proteome</keyword>
<dbReference type="EMBL" id="BAABHC010000020">
    <property type="protein sequence ID" value="GAA4438984.1"/>
    <property type="molecule type" value="Genomic_DNA"/>
</dbReference>
<dbReference type="RefSeq" id="WP_345160834.1">
    <property type="nucleotide sequence ID" value="NZ_BAABHC010000020.1"/>
</dbReference>
<dbReference type="PROSITE" id="PS51347">
    <property type="entry name" value="PHOSPHOTRIESTERASE_2"/>
    <property type="match status" value="1"/>
</dbReference>
<comment type="similarity">
    <text evidence="3">Belongs to the metallo-dependent hydrolases superfamily. Phosphotriesterase family.</text>
</comment>
<accession>A0ABP8LZV3</accession>
<dbReference type="PANTHER" id="PTHR10819">
    <property type="entry name" value="PHOSPHOTRIESTERASE-RELATED"/>
    <property type="match status" value="1"/>
</dbReference>
<keyword evidence="1" id="KW-0479">Metal-binding</keyword>
<evidence type="ECO:0000313" key="4">
    <source>
        <dbReference type="EMBL" id="GAA4438984.1"/>
    </source>
</evidence>
<name>A0ABP8LZV3_9BACT</name>
<reference evidence="5" key="1">
    <citation type="journal article" date="2019" name="Int. J. Syst. Evol. Microbiol.">
        <title>The Global Catalogue of Microorganisms (GCM) 10K type strain sequencing project: providing services to taxonomists for standard genome sequencing and annotation.</title>
        <authorList>
            <consortium name="The Broad Institute Genomics Platform"/>
            <consortium name="The Broad Institute Genome Sequencing Center for Infectious Disease"/>
            <person name="Wu L."/>
            <person name="Ma J."/>
        </authorList>
    </citation>
    <scope>NUCLEOTIDE SEQUENCE [LARGE SCALE GENOMIC DNA]</scope>
    <source>
        <strain evidence="5">JCM 17926</strain>
    </source>
</reference>
<dbReference type="SUPFAM" id="SSF51556">
    <property type="entry name" value="Metallo-dependent hydrolases"/>
    <property type="match status" value="1"/>
</dbReference>